<dbReference type="Pfam" id="PF04773">
    <property type="entry name" value="FecR"/>
    <property type="match status" value="1"/>
</dbReference>
<dbReference type="EMBL" id="BAAAZK010000002">
    <property type="protein sequence ID" value="GAA4167564.1"/>
    <property type="molecule type" value="Genomic_DNA"/>
</dbReference>
<dbReference type="InterPro" id="IPR012373">
    <property type="entry name" value="Ferrdict_sens_TM"/>
</dbReference>
<comment type="caution">
    <text evidence="4">The sequence shown here is derived from an EMBL/GenBank/DDBJ whole genome shotgun (WGS) entry which is preliminary data.</text>
</comment>
<feature type="domain" description="FecR protein" evidence="2">
    <location>
        <begin position="170"/>
        <end position="258"/>
    </location>
</feature>
<proteinExistence type="predicted"/>
<dbReference type="Proteomes" id="UP001500167">
    <property type="component" value="Unassembled WGS sequence"/>
</dbReference>
<keyword evidence="1" id="KW-1133">Transmembrane helix</keyword>
<dbReference type="RefSeq" id="WP_346083576.1">
    <property type="nucleotide sequence ID" value="NZ_BAAAZK010000002.1"/>
</dbReference>
<reference evidence="5" key="1">
    <citation type="journal article" date="2019" name="Int. J. Syst. Evol. Microbiol.">
        <title>The Global Catalogue of Microorganisms (GCM) 10K type strain sequencing project: providing services to taxonomists for standard genome sequencing and annotation.</title>
        <authorList>
            <consortium name="The Broad Institute Genomics Platform"/>
            <consortium name="The Broad Institute Genome Sequencing Center for Infectious Disease"/>
            <person name="Wu L."/>
            <person name="Ma J."/>
        </authorList>
    </citation>
    <scope>NUCLEOTIDE SEQUENCE [LARGE SCALE GENOMIC DNA]</scope>
    <source>
        <strain evidence="5">JCM 16722</strain>
    </source>
</reference>
<evidence type="ECO:0000313" key="5">
    <source>
        <dbReference type="Proteomes" id="UP001500167"/>
    </source>
</evidence>
<keyword evidence="5" id="KW-1185">Reference proteome</keyword>
<dbReference type="Gene3D" id="2.60.120.1440">
    <property type="match status" value="1"/>
</dbReference>
<dbReference type="PANTHER" id="PTHR30273:SF2">
    <property type="entry name" value="PROTEIN FECR"/>
    <property type="match status" value="1"/>
</dbReference>
<evidence type="ECO:0000259" key="2">
    <source>
        <dbReference type="Pfam" id="PF04773"/>
    </source>
</evidence>
<dbReference type="InterPro" id="IPR032508">
    <property type="entry name" value="FecR_C"/>
</dbReference>
<dbReference type="Pfam" id="PF16344">
    <property type="entry name" value="FecR_C"/>
    <property type="match status" value="1"/>
</dbReference>
<name>A0ABP7ZPW0_9SPHI</name>
<gene>
    <name evidence="4" type="ORF">GCM10022218_01070</name>
</gene>
<evidence type="ECO:0000313" key="4">
    <source>
        <dbReference type="EMBL" id="GAA4167564.1"/>
    </source>
</evidence>
<keyword evidence="1" id="KW-0472">Membrane</keyword>
<feature type="transmembrane region" description="Helical" evidence="1">
    <location>
        <begin position="137"/>
        <end position="156"/>
    </location>
</feature>
<protein>
    <submittedName>
        <fullName evidence="4">FecR domain-containing protein</fullName>
    </submittedName>
</protein>
<keyword evidence="1" id="KW-0812">Transmembrane</keyword>
<dbReference type="PANTHER" id="PTHR30273">
    <property type="entry name" value="PERIPLASMIC SIGNAL SENSOR AND SIGMA FACTOR ACTIVATOR FECR-RELATED"/>
    <property type="match status" value="1"/>
</dbReference>
<sequence>MNKELLERYIVGETNEAENNLVQRWLEEDPDNKAEYLKVKNVFLSYLYAMNKELLERHMVGETNEAERMIVEEWLEKDANNREAYLQMKKLWDSLPKPLEVPEVDVDKAWMDFKVVRDRRASELTEIPNRKTKLIQWNWWAAASILLLCMVGFYVFDRSQRKEMHLASQDTILQDSLPDGSMVTLNKNTELAYSSTWSNKNRNVELKTGEVFFQVQKDKKHPFVIATGNTKITVLGTSFNVRRIPNATEVIVATGLVKVAYADKEIFLRPDQMLTIRDADTMKVEKKPVQDKFYKYYVDREFNFENTPLKRVAEVLSHAYDYKVMIDDPALEKIPYTAEFKQNSLAEILKVMAKSLDLKIEVRDKEIHLTSNKKQ</sequence>
<dbReference type="Gene3D" id="3.55.50.30">
    <property type="match status" value="1"/>
</dbReference>
<evidence type="ECO:0000256" key="1">
    <source>
        <dbReference type="SAM" id="Phobius"/>
    </source>
</evidence>
<feature type="domain" description="Protein FecR C-terminal" evidence="3">
    <location>
        <begin position="301"/>
        <end position="368"/>
    </location>
</feature>
<dbReference type="PIRSF" id="PIRSF018266">
    <property type="entry name" value="FecR"/>
    <property type="match status" value="1"/>
</dbReference>
<accession>A0ABP7ZPW0</accession>
<dbReference type="InterPro" id="IPR006860">
    <property type="entry name" value="FecR"/>
</dbReference>
<evidence type="ECO:0000259" key="3">
    <source>
        <dbReference type="Pfam" id="PF16344"/>
    </source>
</evidence>
<organism evidence="4 5">
    <name type="scientific">Sphingobacterium ginsenosidimutans</name>
    <dbReference type="NCBI Taxonomy" id="687845"/>
    <lineage>
        <taxon>Bacteria</taxon>
        <taxon>Pseudomonadati</taxon>
        <taxon>Bacteroidota</taxon>
        <taxon>Sphingobacteriia</taxon>
        <taxon>Sphingobacteriales</taxon>
        <taxon>Sphingobacteriaceae</taxon>
        <taxon>Sphingobacterium</taxon>
    </lineage>
</organism>